<sequence>MATLSLDFDSKGDVELVLEEESDYISESDTDSDDESDKGDAQSEDVEVKEEEIENDATAAEQALHKDADPKKVVVRTPEKDSNPVAASPAARKRTFEHLNSRRIGLINVKVVKYHLRVSAAKLVSSSRVFESMLKGPSFREGVELQEKGFVRLDLDDDPTAMMVVLGILHGNDAATTTVEEFEDLFNLAVVTDKYQLHAVVAPHASIWIDDYLKHSKMLEGFSNWHLSCLWMTWVFGAEKQFRALSIHVMQSLTKSIDATDPNVKLPGSIVDTINKRRRSALQKIEDVLKKHQEGLLGMKFPDEDNVPENNMLRYMAFGHGTVCAKELRLGEFAVPDHCGISIRNIRSLIKAYPSLEGFEAVNANDKKSNPRSIIPGGSLDLKSALKAAVKEFRMDRGLKYDYYKPTV</sequence>
<accession>A0A6A6UFR0</accession>
<gene>
    <name evidence="2" type="ORF">BT63DRAFT_267690</name>
</gene>
<proteinExistence type="predicted"/>
<evidence type="ECO:0000313" key="3">
    <source>
        <dbReference type="Proteomes" id="UP000799302"/>
    </source>
</evidence>
<evidence type="ECO:0000256" key="1">
    <source>
        <dbReference type="SAM" id="MobiDB-lite"/>
    </source>
</evidence>
<organism evidence="2 3">
    <name type="scientific">Microthyrium microscopicum</name>
    <dbReference type="NCBI Taxonomy" id="703497"/>
    <lineage>
        <taxon>Eukaryota</taxon>
        <taxon>Fungi</taxon>
        <taxon>Dikarya</taxon>
        <taxon>Ascomycota</taxon>
        <taxon>Pezizomycotina</taxon>
        <taxon>Dothideomycetes</taxon>
        <taxon>Dothideomycetes incertae sedis</taxon>
        <taxon>Microthyriales</taxon>
        <taxon>Microthyriaceae</taxon>
        <taxon>Microthyrium</taxon>
    </lineage>
</organism>
<feature type="compositionally biased region" description="Basic and acidic residues" evidence="1">
    <location>
        <begin position="63"/>
        <end position="82"/>
    </location>
</feature>
<dbReference type="EMBL" id="MU004235">
    <property type="protein sequence ID" value="KAF2669724.1"/>
    <property type="molecule type" value="Genomic_DNA"/>
</dbReference>
<dbReference type="OrthoDB" id="3944762at2759"/>
<reference evidence="2" key="1">
    <citation type="journal article" date="2020" name="Stud. Mycol.">
        <title>101 Dothideomycetes genomes: a test case for predicting lifestyles and emergence of pathogens.</title>
        <authorList>
            <person name="Haridas S."/>
            <person name="Albert R."/>
            <person name="Binder M."/>
            <person name="Bloem J."/>
            <person name="Labutti K."/>
            <person name="Salamov A."/>
            <person name="Andreopoulos B."/>
            <person name="Baker S."/>
            <person name="Barry K."/>
            <person name="Bills G."/>
            <person name="Bluhm B."/>
            <person name="Cannon C."/>
            <person name="Castanera R."/>
            <person name="Culley D."/>
            <person name="Daum C."/>
            <person name="Ezra D."/>
            <person name="Gonzalez J."/>
            <person name="Henrissat B."/>
            <person name="Kuo A."/>
            <person name="Liang C."/>
            <person name="Lipzen A."/>
            <person name="Lutzoni F."/>
            <person name="Magnuson J."/>
            <person name="Mondo S."/>
            <person name="Nolan M."/>
            <person name="Ohm R."/>
            <person name="Pangilinan J."/>
            <person name="Park H.-J."/>
            <person name="Ramirez L."/>
            <person name="Alfaro M."/>
            <person name="Sun H."/>
            <person name="Tritt A."/>
            <person name="Yoshinaga Y."/>
            <person name="Zwiers L.-H."/>
            <person name="Turgeon B."/>
            <person name="Goodwin S."/>
            <person name="Spatafora J."/>
            <person name="Crous P."/>
            <person name="Grigoriev I."/>
        </authorList>
    </citation>
    <scope>NUCLEOTIDE SEQUENCE</scope>
    <source>
        <strain evidence="2">CBS 115976</strain>
    </source>
</reference>
<evidence type="ECO:0008006" key="4">
    <source>
        <dbReference type="Google" id="ProtNLM"/>
    </source>
</evidence>
<dbReference type="AlphaFoldDB" id="A0A6A6UFR0"/>
<name>A0A6A6UFR0_9PEZI</name>
<dbReference type="Proteomes" id="UP000799302">
    <property type="component" value="Unassembled WGS sequence"/>
</dbReference>
<feature type="region of interest" description="Disordered" evidence="1">
    <location>
        <begin position="17"/>
        <end position="92"/>
    </location>
</feature>
<keyword evidence="3" id="KW-1185">Reference proteome</keyword>
<protein>
    <recommendedName>
        <fullName evidence="4">BTB domain-containing protein</fullName>
    </recommendedName>
</protein>
<feature type="compositionally biased region" description="Acidic residues" evidence="1">
    <location>
        <begin position="17"/>
        <end position="55"/>
    </location>
</feature>
<evidence type="ECO:0000313" key="2">
    <source>
        <dbReference type="EMBL" id="KAF2669724.1"/>
    </source>
</evidence>